<evidence type="ECO:0000313" key="4">
    <source>
        <dbReference type="Proteomes" id="UP001165083"/>
    </source>
</evidence>
<evidence type="ECO:0000259" key="2">
    <source>
        <dbReference type="PROSITE" id="PS50994"/>
    </source>
</evidence>
<comment type="caution">
    <text evidence="3">The sequence shown here is derived from an EMBL/GenBank/DDBJ whole genome shotgun (WGS) entry which is preliminary data.</text>
</comment>
<dbReference type="FunFam" id="3.30.420.10:FF:000032">
    <property type="entry name" value="Retrovirus-related Pol polyprotein from transposon 297-like Protein"/>
    <property type="match status" value="1"/>
</dbReference>
<sequence>MQLNVTSVVNATTVSFIELDQATKKMYQKAYAKDPAYKKIWKTGHASSDYEVQEGLIYLKSEGTVRRLCVPNHRKLRLDVIHNIHDAAHPGVRRTQLAAAQWYFWVTMDIDVKAYVQSCEACMRYKSNTRRKSGKLQPIPIPTACWEVVSTDFITHLPVSDGFDAIMVVVDKLSMRPVCIPTHTTATAEDTAKLFFNNVIRHYGIPSTIISDRDPKFTSKFWKALVSLMKIKAAMTTAHRAQADGQTERQNRTLEDSLRCSISYHGNDWNEYLPMIEYAHATLVSTSSKLSPFFVYTGRQPRNPLLPGGNAEHLTQSRVEHASRFVQQRQQVIERARKNLQDAQEAQKKFYDRRRAEHPFRVGDLALLSTQDLNISHATAETTLRSRKFVPRFIGPHTIQELHGNVAMLDLPANMKILVNASALTSSKWITASLIGSRAESFQVNASDLRRRWGAAARD</sequence>
<dbReference type="AlphaFoldDB" id="A0A9W6WUP5"/>
<name>A0A9W6WUP5_9STRA</name>
<keyword evidence="1" id="KW-0175">Coiled coil</keyword>
<keyword evidence="4" id="KW-1185">Reference proteome</keyword>
<dbReference type="GO" id="GO:0003676">
    <property type="term" value="F:nucleic acid binding"/>
    <property type="evidence" value="ECO:0007669"/>
    <property type="project" value="InterPro"/>
</dbReference>
<dbReference type="Gene3D" id="3.30.420.10">
    <property type="entry name" value="Ribonuclease H-like superfamily/Ribonuclease H"/>
    <property type="match status" value="1"/>
</dbReference>
<evidence type="ECO:0000313" key="3">
    <source>
        <dbReference type="EMBL" id="GMF18185.1"/>
    </source>
</evidence>
<dbReference type="PANTHER" id="PTHR37984">
    <property type="entry name" value="PROTEIN CBG26694"/>
    <property type="match status" value="1"/>
</dbReference>
<feature type="domain" description="Integrase catalytic" evidence="2">
    <location>
        <begin position="136"/>
        <end position="300"/>
    </location>
</feature>
<dbReference type="InterPro" id="IPR036397">
    <property type="entry name" value="RNaseH_sf"/>
</dbReference>
<organism evidence="3 4">
    <name type="scientific">Phytophthora lilii</name>
    <dbReference type="NCBI Taxonomy" id="2077276"/>
    <lineage>
        <taxon>Eukaryota</taxon>
        <taxon>Sar</taxon>
        <taxon>Stramenopiles</taxon>
        <taxon>Oomycota</taxon>
        <taxon>Peronosporomycetes</taxon>
        <taxon>Peronosporales</taxon>
        <taxon>Peronosporaceae</taxon>
        <taxon>Phytophthora</taxon>
    </lineage>
</organism>
<dbReference type="FunFam" id="1.10.340.70:FF:000001">
    <property type="entry name" value="Retrovirus-related Pol polyprotein from transposon gypsy-like Protein"/>
    <property type="match status" value="1"/>
</dbReference>
<evidence type="ECO:0000256" key="1">
    <source>
        <dbReference type="SAM" id="Coils"/>
    </source>
</evidence>
<dbReference type="Proteomes" id="UP001165083">
    <property type="component" value="Unassembled WGS sequence"/>
</dbReference>
<proteinExistence type="predicted"/>
<dbReference type="Gene3D" id="1.10.340.70">
    <property type="match status" value="1"/>
</dbReference>
<gene>
    <name evidence="3" type="ORF">Plil01_000676100</name>
</gene>
<dbReference type="InterPro" id="IPR001584">
    <property type="entry name" value="Integrase_cat-core"/>
</dbReference>
<dbReference type="EMBL" id="BSXW01000308">
    <property type="protein sequence ID" value="GMF18185.1"/>
    <property type="molecule type" value="Genomic_DNA"/>
</dbReference>
<dbReference type="InterPro" id="IPR041588">
    <property type="entry name" value="Integrase_H2C2"/>
</dbReference>
<accession>A0A9W6WUP5</accession>
<dbReference type="PROSITE" id="PS50994">
    <property type="entry name" value="INTEGRASE"/>
    <property type="match status" value="1"/>
</dbReference>
<dbReference type="InterPro" id="IPR012337">
    <property type="entry name" value="RNaseH-like_sf"/>
</dbReference>
<dbReference type="GO" id="GO:0015074">
    <property type="term" value="P:DNA integration"/>
    <property type="evidence" value="ECO:0007669"/>
    <property type="project" value="InterPro"/>
</dbReference>
<dbReference type="InterPro" id="IPR050951">
    <property type="entry name" value="Retrovirus_Pol_polyprotein"/>
</dbReference>
<dbReference type="Pfam" id="PF17921">
    <property type="entry name" value="Integrase_H2C2"/>
    <property type="match status" value="1"/>
</dbReference>
<feature type="coiled-coil region" evidence="1">
    <location>
        <begin position="326"/>
        <end position="353"/>
    </location>
</feature>
<dbReference type="SUPFAM" id="SSF53098">
    <property type="entry name" value="Ribonuclease H-like"/>
    <property type="match status" value="1"/>
</dbReference>
<protein>
    <submittedName>
        <fullName evidence="3">Unnamed protein product</fullName>
    </submittedName>
</protein>
<dbReference type="PANTHER" id="PTHR37984:SF5">
    <property type="entry name" value="PROTEIN NYNRIN-LIKE"/>
    <property type="match status" value="1"/>
</dbReference>
<dbReference type="OrthoDB" id="167591at2759"/>
<reference evidence="3" key="1">
    <citation type="submission" date="2023-04" db="EMBL/GenBank/DDBJ databases">
        <title>Phytophthora lilii NBRC 32176.</title>
        <authorList>
            <person name="Ichikawa N."/>
            <person name="Sato H."/>
            <person name="Tonouchi N."/>
        </authorList>
    </citation>
    <scope>NUCLEOTIDE SEQUENCE</scope>
    <source>
        <strain evidence="3">NBRC 32176</strain>
    </source>
</reference>